<proteinExistence type="predicted"/>
<comment type="caution">
    <text evidence="1">The sequence shown here is derived from an EMBL/GenBank/DDBJ whole genome shotgun (WGS) entry which is preliminary data.</text>
</comment>
<protein>
    <submittedName>
        <fullName evidence="2">Uncharacterized protein (TIGR02453 family)</fullName>
    </submittedName>
</protein>
<dbReference type="RefSeq" id="WP_036580758.1">
    <property type="nucleotide sequence ID" value="NZ_JPJI01000026.1"/>
</dbReference>
<dbReference type="EMBL" id="JPJI01000026">
    <property type="protein sequence ID" value="KEZ93456.1"/>
    <property type="molecule type" value="Genomic_DNA"/>
</dbReference>
<dbReference type="PANTHER" id="PTHR36452:SF1">
    <property type="entry name" value="DUF2461 DOMAIN-CONTAINING PROTEIN"/>
    <property type="match status" value="1"/>
</dbReference>
<accession>A0A084JWX2</accession>
<dbReference type="Proteomes" id="UP000028531">
    <property type="component" value="Unassembled WGS sequence"/>
</dbReference>
<dbReference type="PIRSF" id="PIRSF028451">
    <property type="entry name" value="UCP028451"/>
    <property type="match status" value="1"/>
</dbReference>
<dbReference type="EMBL" id="PVNA01000002">
    <property type="protein sequence ID" value="PRX14044.1"/>
    <property type="molecule type" value="Genomic_DNA"/>
</dbReference>
<dbReference type="PANTHER" id="PTHR36452">
    <property type="entry name" value="CHROMOSOME 12, WHOLE GENOME SHOTGUN SEQUENCE"/>
    <property type="match status" value="1"/>
</dbReference>
<name>A0A084JWX2_NONUL</name>
<dbReference type="AlphaFoldDB" id="A0A084JWX2"/>
<evidence type="ECO:0000313" key="4">
    <source>
        <dbReference type="Proteomes" id="UP000239997"/>
    </source>
</evidence>
<gene>
    <name evidence="1" type="ORF">IL45_04355</name>
    <name evidence="2" type="ORF">LY02_01073</name>
</gene>
<dbReference type="Proteomes" id="UP000239997">
    <property type="component" value="Unassembled WGS sequence"/>
</dbReference>
<dbReference type="Pfam" id="PF09365">
    <property type="entry name" value="DUF2461"/>
    <property type="match status" value="1"/>
</dbReference>
<dbReference type="InterPro" id="IPR012808">
    <property type="entry name" value="CHP02453"/>
</dbReference>
<organism evidence="1 3">
    <name type="scientific">Nonlabens ulvanivorans</name>
    <name type="common">Persicivirga ulvanivorans</name>
    <dbReference type="NCBI Taxonomy" id="906888"/>
    <lineage>
        <taxon>Bacteria</taxon>
        <taxon>Pseudomonadati</taxon>
        <taxon>Bacteroidota</taxon>
        <taxon>Flavobacteriia</taxon>
        <taxon>Flavobacteriales</taxon>
        <taxon>Flavobacteriaceae</taxon>
        <taxon>Nonlabens</taxon>
    </lineage>
</organism>
<dbReference type="InterPro" id="IPR015996">
    <property type="entry name" value="UCP028451"/>
</dbReference>
<evidence type="ECO:0000313" key="3">
    <source>
        <dbReference type="Proteomes" id="UP000028531"/>
    </source>
</evidence>
<reference evidence="2 4" key="2">
    <citation type="submission" date="2018-03" db="EMBL/GenBank/DDBJ databases">
        <title>Genomic Encyclopedia of Archaeal and Bacterial Type Strains, Phase II (KMG-II): from individual species to whole genera.</title>
        <authorList>
            <person name="Goeker M."/>
        </authorList>
    </citation>
    <scope>NUCLEOTIDE SEQUENCE [LARGE SCALE GENOMIC DNA]</scope>
    <source>
        <strain evidence="2 4">DSM 22727</strain>
    </source>
</reference>
<evidence type="ECO:0000313" key="1">
    <source>
        <dbReference type="EMBL" id="KEZ93456.1"/>
    </source>
</evidence>
<evidence type="ECO:0000313" key="2">
    <source>
        <dbReference type="EMBL" id="PRX14044.1"/>
    </source>
</evidence>
<dbReference type="OrthoDB" id="9794241at2"/>
<keyword evidence="4" id="KW-1185">Reference proteome</keyword>
<reference evidence="1 3" key="1">
    <citation type="submission" date="2014-07" db="EMBL/GenBank/DDBJ databases">
        <title>Draft genome sequence of Nonlabens ulvanivorans, an ulvan degrading bacterium.</title>
        <authorList>
            <person name="Kopel M."/>
            <person name="Helbert W."/>
            <person name="Henrissat B."/>
            <person name="Doniger T."/>
            <person name="Banin E."/>
        </authorList>
    </citation>
    <scope>NUCLEOTIDE SEQUENCE [LARGE SCALE GENOMIC DNA]</scope>
    <source>
        <strain evidence="1 3">PLR</strain>
    </source>
</reference>
<sequence length="221" mass="26268">MIHKELLTFLTSLEKNNNRPWFENHKPQFLELDSAFKNSINEITDLLNQHDVIEKSKTYRIYRDIRFSKDKTPFKVHRSANWMRAGVERRGSYYMRIKPGNHLIGVGFFGPEKDDLLRVRKELEVDAQELRDIIEEPQFLKTWGTFQGEQLKTAPRNFDKTHPDIDLIRFKSYHFLKSFTDQEIQSPEFFDNINKSFETARPFLDYMTDVLTTDLNGESLI</sequence>
<dbReference type="NCBIfam" id="TIGR02453">
    <property type="entry name" value="TIGR02453 family protein"/>
    <property type="match status" value="1"/>
</dbReference>